<accession>A0A8H3DDA7</accession>
<name>A0A8H3DDA7_9AGAM</name>
<protein>
    <submittedName>
        <fullName evidence="2">Uncharacterized protein</fullName>
    </submittedName>
</protein>
<proteinExistence type="predicted"/>
<evidence type="ECO:0000256" key="1">
    <source>
        <dbReference type="SAM" id="MobiDB-lite"/>
    </source>
</evidence>
<dbReference type="InterPro" id="IPR012337">
    <property type="entry name" value="RNaseH-like_sf"/>
</dbReference>
<dbReference type="Proteomes" id="UP000663843">
    <property type="component" value="Unassembled WGS sequence"/>
</dbReference>
<sequence>MAVFTRPPPRKRRIAQNARVLARQSATNSSGPSDTSEIANRDEADLPPLDELDVALEIPGELIDEGMEQHDTIEVQNAVGLAVEEVANTFGLRLSDAEIKEAREVFPKAAGFANQIHGSGTLYAAFVAIRNQCKDLLTTQKEVPTQRVVTRWGADLACARTHGELRPAIDAMTSRPGYKLGKFQMSPAQWEMLDECVECLEIFEEPTHIHSQSNTALVHEVIPHLLLMKFRLGLIRDAIYDPETEQPLRLVSRVAAVAAIHVVNKYLKLLEAADIYWLAIVLCPWYKIQWLNDHGYSPAHIERVRQVLFNRFADYTLRFGTGHGSTAGALVTSTQSLNPRPRRFMQHPTPILHATTFQSATFSSALSNYLSSPPLAKTEVLKAGGLIQYWENESKAANGSILGRMALDILSAP</sequence>
<evidence type="ECO:0000313" key="2">
    <source>
        <dbReference type="EMBL" id="CAE6518411.1"/>
    </source>
</evidence>
<reference evidence="2" key="1">
    <citation type="submission" date="2021-01" db="EMBL/GenBank/DDBJ databases">
        <authorList>
            <person name="Kaushik A."/>
        </authorList>
    </citation>
    <scope>NUCLEOTIDE SEQUENCE</scope>
    <source>
        <strain evidence="2">AG2-2IIIB</strain>
    </source>
</reference>
<dbReference type="EMBL" id="CAJMWT010006647">
    <property type="protein sequence ID" value="CAE6518411.1"/>
    <property type="molecule type" value="Genomic_DNA"/>
</dbReference>
<gene>
    <name evidence="2" type="ORF">RDB_LOCUS162535</name>
</gene>
<dbReference type="AlphaFoldDB" id="A0A8H3DDA7"/>
<feature type="region of interest" description="Disordered" evidence="1">
    <location>
        <begin position="1"/>
        <end position="46"/>
    </location>
</feature>
<feature type="compositionally biased region" description="Polar residues" evidence="1">
    <location>
        <begin position="24"/>
        <end position="38"/>
    </location>
</feature>
<evidence type="ECO:0000313" key="3">
    <source>
        <dbReference type="Proteomes" id="UP000663843"/>
    </source>
</evidence>
<dbReference type="SUPFAM" id="SSF53098">
    <property type="entry name" value="Ribonuclease H-like"/>
    <property type="match status" value="1"/>
</dbReference>
<feature type="non-terminal residue" evidence="2">
    <location>
        <position position="1"/>
    </location>
</feature>
<organism evidence="2 3">
    <name type="scientific">Rhizoctonia solani</name>
    <dbReference type="NCBI Taxonomy" id="456999"/>
    <lineage>
        <taxon>Eukaryota</taxon>
        <taxon>Fungi</taxon>
        <taxon>Dikarya</taxon>
        <taxon>Basidiomycota</taxon>
        <taxon>Agaricomycotina</taxon>
        <taxon>Agaricomycetes</taxon>
        <taxon>Cantharellales</taxon>
        <taxon>Ceratobasidiaceae</taxon>
        <taxon>Rhizoctonia</taxon>
    </lineage>
</organism>
<comment type="caution">
    <text evidence="2">The sequence shown here is derived from an EMBL/GenBank/DDBJ whole genome shotgun (WGS) entry which is preliminary data.</text>
</comment>